<evidence type="ECO:0000313" key="2">
    <source>
        <dbReference type="EMBL" id="ETP44787.1"/>
    </source>
</evidence>
<proteinExistence type="predicted"/>
<dbReference type="Proteomes" id="UP000018948">
    <property type="component" value="Unassembled WGS sequence"/>
</dbReference>
<evidence type="ECO:0000259" key="1">
    <source>
        <dbReference type="Pfam" id="PF06628"/>
    </source>
</evidence>
<accession>W2ZBR5</accession>
<name>W2ZBR5_PHYNI</name>
<dbReference type="InterPro" id="IPR010582">
    <property type="entry name" value="Catalase_immune_responsive"/>
</dbReference>
<dbReference type="AlphaFoldDB" id="W2ZBR5"/>
<dbReference type="GO" id="GO:0020037">
    <property type="term" value="F:heme binding"/>
    <property type="evidence" value="ECO:0007669"/>
    <property type="project" value="InterPro"/>
</dbReference>
<evidence type="ECO:0000313" key="3">
    <source>
        <dbReference type="Proteomes" id="UP000018948"/>
    </source>
</evidence>
<dbReference type="Gene3D" id="2.40.180.10">
    <property type="entry name" value="Catalase core domain"/>
    <property type="match status" value="1"/>
</dbReference>
<dbReference type="Pfam" id="PF06628">
    <property type="entry name" value="Catalase-rel"/>
    <property type="match status" value="1"/>
</dbReference>
<reference evidence="2 3" key="1">
    <citation type="submission" date="2013-11" db="EMBL/GenBank/DDBJ databases">
        <title>The Genome Sequence of Phytophthora parasitica P10297.</title>
        <authorList>
            <consortium name="The Broad Institute Genomics Platform"/>
            <person name="Russ C."/>
            <person name="Tyler B."/>
            <person name="Panabieres F."/>
            <person name="Shan W."/>
            <person name="Tripathy S."/>
            <person name="Grunwald N."/>
            <person name="Machado M."/>
            <person name="Johnson C.S."/>
            <person name="Walker B."/>
            <person name="Young S.K."/>
            <person name="Zeng Q."/>
            <person name="Gargeya S."/>
            <person name="Fitzgerald M."/>
            <person name="Haas B."/>
            <person name="Abouelleil A."/>
            <person name="Allen A.W."/>
            <person name="Alvarado L."/>
            <person name="Arachchi H.M."/>
            <person name="Berlin A.M."/>
            <person name="Chapman S.B."/>
            <person name="Gainer-Dewar J."/>
            <person name="Goldberg J."/>
            <person name="Griggs A."/>
            <person name="Gujja S."/>
            <person name="Hansen M."/>
            <person name="Howarth C."/>
            <person name="Imamovic A."/>
            <person name="Ireland A."/>
            <person name="Larimer J."/>
            <person name="McCowan C."/>
            <person name="Murphy C."/>
            <person name="Pearson M."/>
            <person name="Poon T.W."/>
            <person name="Priest M."/>
            <person name="Roberts A."/>
            <person name="Saif S."/>
            <person name="Shea T."/>
            <person name="Sisk P."/>
            <person name="Sykes S."/>
            <person name="Wortman J."/>
            <person name="Nusbaum C."/>
            <person name="Birren B."/>
        </authorList>
    </citation>
    <scope>NUCLEOTIDE SEQUENCE [LARGE SCALE GENOMIC DNA]</scope>
    <source>
        <strain evidence="2 3">P10297</strain>
    </source>
</reference>
<protein>
    <recommendedName>
        <fullName evidence="1">Catalase immune-responsive domain-containing protein</fullName>
    </recommendedName>
</protein>
<dbReference type="EMBL" id="ANIY01001810">
    <property type="protein sequence ID" value="ETP44787.1"/>
    <property type="molecule type" value="Genomic_DNA"/>
</dbReference>
<feature type="domain" description="Catalase immune-responsive" evidence="1">
    <location>
        <begin position="119"/>
        <end position="158"/>
    </location>
</feature>
<organism evidence="2 3">
    <name type="scientific">Phytophthora nicotianae P10297</name>
    <dbReference type="NCBI Taxonomy" id="1317064"/>
    <lineage>
        <taxon>Eukaryota</taxon>
        <taxon>Sar</taxon>
        <taxon>Stramenopiles</taxon>
        <taxon>Oomycota</taxon>
        <taxon>Peronosporomycetes</taxon>
        <taxon>Peronosporales</taxon>
        <taxon>Peronosporaceae</taxon>
        <taxon>Phytophthora</taxon>
    </lineage>
</organism>
<dbReference type="InterPro" id="IPR020835">
    <property type="entry name" value="Catalase_sf"/>
</dbReference>
<comment type="caution">
    <text evidence="2">The sequence shown here is derived from an EMBL/GenBank/DDBJ whole genome shotgun (WGS) entry which is preliminary data.</text>
</comment>
<sequence length="161" mass="18027">MAPLESEFDVEMAGNVNEMANVVTKAYHRNTDMVYQALLDQLTTSLPSRQPNKYQDEHLCVDEAWNRIGSRMKKIGVLLPTRSQYFPNSVGGPTETASLHYHSYQGDHSVVDKFSTVDDDNFSQVGDFYRKTLDAAARERLTDNIAGSLVNASKPVRSVLL</sequence>
<gene>
    <name evidence="2" type="ORF">F442_08666</name>
</gene>
<dbReference type="SUPFAM" id="SSF56634">
    <property type="entry name" value="Heme-dependent catalase-like"/>
    <property type="match status" value="1"/>
</dbReference>